<keyword evidence="1" id="KW-0645">Protease</keyword>
<keyword evidence="3" id="KW-0378">Hydrolase</keyword>
<evidence type="ECO:0000256" key="2">
    <source>
        <dbReference type="ARBA" id="ARBA00022723"/>
    </source>
</evidence>
<gene>
    <name evidence="7" type="ORF">HAHE_02100</name>
</gene>
<evidence type="ECO:0000259" key="6">
    <source>
        <dbReference type="Pfam" id="PF00557"/>
    </source>
</evidence>
<name>A0ABM7RCF6_9BACT</name>
<dbReference type="InterPro" id="IPR050659">
    <property type="entry name" value="Peptidase_M24B"/>
</dbReference>
<feature type="domain" description="Peptidase M24" evidence="6">
    <location>
        <begin position="126"/>
        <end position="347"/>
    </location>
</feature>
<dbReference type="EMBL" id="AP024702">
    <property type="protein sequence ID" value="BCX46302.1"/>
    <property type="molecule type" value="Genomic_DNA"/>
</dbReference>
<dbReference type="PANTHER" id="PTHR46112">
    <property type="entry name" value="AMINOPEPTIDASE"/>
    <property type="match status" value="1"/>
</dbReference>
<organism evidence="7 8">
    <name type="scientific">Haloferula helveola</name>
    <dbReference type="NCBI Taxonomy" id="490095"/>
    <lineage>
        <taxon>Bacteria</taxon>
        <taxon>Pseudomonadati</taxon>
        <taxon>Verrucomicrobiota</taxon>
        <taxon>Verrucomicrobiia</taxon>
        <taxon>Verrucomicrobiales</taxon>
        <taxon>Verrucomicrobiaceae</taxon>
        <taxon>Haloferula</taxon>
    </lineage>
</organism>
<evidence type="ECO:0000313" key="8">
    <source>
        <dbReference type="Proteomes" id="UP001374893"/>
    </source>
</evidence>
<evidence type="ECO:0000256" key="5">
    <source>
        <dbReference type="RuleBase" id="RU000590"/>
    </source>
</evidence>
<evidence type="ECO:0000256" key="3">
    <source>
        <dbReference type="ARBA" id="ARBA00022801"/>
    </source>
</evidence>
<sequence>MLYFSRFSAFDPYLAFGVDGRKVGLSSSMEYGRMQDESAFDEVLLLPEVESEAAKRFKLPKGKKPDETQIVRHLAKVYGVNEFRVSHRFPAGLAFALSEAGLKITPDENGGLFPERVQKTAEEVEALRKGNDASAAGFRIVAKTLAESKVKRGKLIHQGRVLTSERLRELISQAALEKDAIAQHTIAAGGDQACECHNAGSGPIRPNELIVVDIFPRRTEDGYWGDMTRTFLKGKASDAQKKLVRTVKKAHGMGIDMIKPGVSGGKVQQAIEQFFAKEGYETIKNSTEPEGFFHGLGHGIGLEVHEAPFMRLGAKWRFKKGMVVTVEPGLYYRGIGGVRIEDTIHVTPGGNELISKAPYKWEIP</sequence>
<evidence type="ECO:0000256" key="4">
    <source>
        <dbReference type="ARBA" id="ARBA00023049"/>
    </source>
</evidence>
<dbReference type="InterPro" id="IPR036005">
    <property type="entry name" value="Creatinase/aminopeptidase-like"/>
</dbReference>
<evidence type="ECO:0000256" key="1">
    <source>
        <dbReference type="ARBA" id="ARBA00022670"/>
    </source>
</evidence>
<keyword evidence="2 5" id="KW-0479">Metal-binding</keyword>
<comment type="similarity">
    <text evidence="5">Belongs to the peptidase M24B family.</text>
</comment>
<proteinExistence type="inferred from homology"/>
<dbReference type="InterPro" id="IPR000994">
    <property type="entry name" value="Pept_M24"/>
</dbReference>
<dbReference type="Proteomes" id="UP001374893">
    <property type="component" value="Chromosome"/>
</dbReference>
<dbReference type="SUPFAM" id="SSF55920">
    <property type="entry name" value="Creatinase/aminopeptidase"/>
    <property type="match status" value="1"/>
</dbReference>
<dbReference type="PROSITE" id="PS00491">
    <property type="entry name" value="PROLINE_PEPTIDASE"/>
    <property type="match status" value="1"/>
</dbReference>
<dbReference type="PANTHER" id="PTHR46112:SF2">
    <property type="entry name" value="XAA-PRO AMINOPEPTIDASE P-RELATED"/>
    <property type="match status" value="1"/>
</dbReference>
<dbReference type="Pfam" id="PF00557">
    <property type="entry name" value="Peptidase_M24"/>
    <property type="match status" value="1"/>
</dbReference>
<accession>A0ABM7RCF6</accession>
<evidence type="ECO:0000313" key="7">
    <source>
        <dbReference type="EMBL" id="BCX46302.1"/>
    </source>
</evidence>
<protein>
    <submittedName>
        <fullName evidence="7">Peptidase M24</fullName>
    </submittedName>
</protein>
<reference evidence="7 8" key="1">
    <citation type="submission" date="2021-06" db="EMBL/GenBank/DDBJ databases">
        <title>Complete genome of Haloferula helveola possessing various polysaccharide degrading enzymes.</title>
        <authorList>
            <person name="Takami H."/>
            <person name="Huang C."/>
            <person name="Hamasaki K."/>
        </authorList>
    </citation>
    <scope>NUCLEOTIDE SEQUENCE [LARGE SCALE GENOMIC DNA]</scope>
    <source>
        <strain evidence="7 8">CN-1</strain>
    </source>
</reference>
<keyword evidence="4" id="KW-0482">Metalloprotease</keyword>
<dbReference type="Gene3D" id="3.90.230.10">
    <property type="entry name" value="Creatinase/methionine aminopeptidase superfamily"/>
    <property type="match status" value="1"/>
</dbReference>
<dbReference type="InterPro" id="IPR001131">
    <property type="entry name" value="Peptidase_M24B_aminopep-P_CS"/>
</dbReference>
<keyword evidence="8" id="KW-1185">Reference proteome</keyword>